<accession>A0A9J6H5T5</accession>
<protein>
    <recommendedName>
        <fullName evidence="1">AMP-dependent synthetase/ligase domain-containing protein</fullName>
    </recommendedName>
</protein>
<dbReference type="AlphaFoldDB" id="A0A9J6H5T5"/>
<comment type="caution">
    <text evidence="2">The sequence shown here is derived from an EMBL/GenBank/DDBJ whole genome shotgun (WGS) entry which is preliminary data.</text>
</comment>
<name>A0A9J6H5T5_HAELO</name>
<proteinExistence type="predicted"/>
<dbReference type="VEuPathDB" id="VectorBase:HLOH_063002"/>
<reference evidence="2 3" key="1">
    <citation type="journal article" date="2020" name="Cell">
        <title>Large-Scale Comparative Analyses of Tick Genomes Elucidate Their Genetic Diversity and Vector Capacities.</title>
        <authorList>
            <consortium name="Tick Genome and Microbiome Consortium (TIGMIC)"/>
            <person name="Jia N."/>
            <person name="Wang J."/>
            <person name="Shi W."/>
            <person name="Du L."/>
            <person name="Sun Y."/>
            <person name="Zhan W."/>
            <person name="Jiang J.F."/>
            <person name="Wang Q."/>
            <person name="Zhang B."/>
            <person name="Ji P."/>
            <person name="Bell-Sakyi L."/>
            <person name="Cui X.M."/>
            <person name="Yuan T.T."/>
            <person name="Jiang B.G."/>
            <person name="Yang W.F."/>
            <person name="Lam T.T."/>
            <person name="Chang Q.C."/>
            <person name="Ding S.J."/>
            <person name="Wang X.J."/>
            <person name="Zhu J.G."/>
            <person name="Ruan X.D."/>
            <person name="Zhao L."/>
            <person name="Wei J.T."/>
            <person name="Ye R.Z."/>
            <person name="Que T.C."/>
            <person name="Du C.H."/>
            <person name="Zhou Y.H."/>
            <person name="Cheng J.X."/>
            <person name="Dai P.F."/>
            <person name="Guo W.B."/>
            <person name="Han X.H."/>
            <person name="Huang E.J."/>
            <person name="Li L.F."/>
            <person name="Wei W."/>
            <person name="Gao Y.C."/>
            <person name="Liu J.Z."/>
            <person name="Shao H.Z."/>
            <person name="Wang X."/>
            <person name="Wang C.C."/>
            <person name="Yang T.C."/>
            <person name="Huo Q.B."/>
            <person name="Li W."/>
            <person name="Chen H.Y."/>
            <person name="Chen S.E."/>
            <person name="Zhou L.G."/>
            <person name="Ni X.B."/>
            <person name="Tian J.H."/>
            <person name="Sheng Y."/>
            <person name="Liu T."/>
            <person name="Pan Y.S."/>
            <person name="Xia L.Y."/>
            <person name="Li J."/>
            <person name="Zhao F."/>
            <person name="Cao W.C."/>
        </authorList>
    </citation>
    <scope>NUCLEOTIDE SEQUENCE [LARGE SCALE GENOMIC DNA]</scope>
    <source>
        <strain evidence="2">HaeL-2018</strain>
    </source>
</reference>
<keyword evidence="3" id="KW-1185">Reference proteome</keyword>
<feature type="domain" description="AMP-dependent synthetase/ligase" evidence="1">
    <location>
        <begin position="25"/>
        <end position="77"/>
    </location>
</feature>
<sequence length="79" mass="8807">MFTQENHLLQKLFIMGADMPGFLSTSKFADMNEKDFREVHIEDPKNTTVALFYSSGTTGDAKGMEISHQSVVANLHTQA</sequence>
<dbReference type="InterPro" id="IPR020845">
    <property type="entry name" value="AMP-binding_CS"/>
</dbReference>
<dbReference type="OrthoDB" id="10253869at2759"/>
<dbReference type="PROSITE" id="PS00455">
    <property type="entry name" value="AMP_BINDING"/>
    <property type="match status" value="1"/>
</dbReference>
<dbReference type="EMBL" id="JABSTR010000011">
    <property type="protein sequence ID" value="KAH9382456.1"/>
    <property type="molecule type" value="Genomic_DNA"/>
</dbReference>
<evidence type="ECO:0000313" key="2">
    <source>
        <dbReference type="EMBL" id="KAH9382456.1"/>
    </source>
</evidence>
<dbReference type="Gene3D" id="3.40.50.980">
    <property type="match status" value="2"/>
</dbReference>
<dbReference type="InterPro" id="IPR000873">
    <property type="entry name" value="AMP-dep_synth/lig_dom"/>
</dbReference>
<organism evidence="2 3">
    <name type="scientific">Haemaphysalis longicornis</name>
    <name type="common">Bush tick</name>
    <dbReference type="NCBI Taxonomy" id="44386"/>
    <lineage>
        <taxon>Eukaryota</taxon>
        <taxon>Metazoa</taxon>
        <taxon>Ecdysozoa</taxon>
        <taxon>Arthropoda</taxon>
        <taxon>Chelicerata</taxon>
        <taxon>Arachnida</taxon>
        <taxon>Acari</taxon>
        <taxon>Parasitiformes</taxon>
        <taxon>Ixodida</taxon>
        <taxon>Ixodoidea</taxon>
        <taxon>Ixodidae</taxon>
        <taxon>Haemaphysalinae</taxon>
        <taxon>Haemaphysalis</taxon>
    </lineage>
</organism>
<evidence type="ECO:0000313" key="3">
    <source>
        <dbReference type="Proteomes" id="UP000821853"/>
    </source>
</evidence>
<evidence type="ECO:0000259" key="1">
    <source>
        <dbReference type="Pfam" id="PF00501"/>
    </source>
</evidence>
<gene>
    <name evidence="2" type="ORF">HPB48_004282</name>
</gene>
<dbReference type="SUPFAM" id="SSF56801">
    <property type="entry name" value="Acetyl-CoA synthetase-like"/>
    <property type="match status" value="1"/>
</dbReference>
<dbReference type="Pfam" id="PF00501">
    <property type="entry name" value="AMP-binding"/>
    <property type="match status" value="1"/>
</dbReference>
<dbReference type="Proteomes" id="UP000821853">
    <property type="component" value="Chromosome 9"/>
</dbReference>